<keyword evidence="3" id="KW-1185">Reference proteome</keyword>
<dbReference type="AlphaFoldDB" id="A0A4Y2BDT3"/>
<name>A0A4Y2BDT3_ARAVE</name>
<protein>
    <recommendedName>
        <fullName evidence="1">Tc1-like transposase DDE domain-containing protein</fullName>
    </recommendedName>
</protein>
<evidence type="ECO:0000313" key="2">
    <source>
        <dbReference type="EMBL" id="GBL90370.1"/>
    </source>
</evidence>
<feature type="domain" description="Tc1-like transposase DDE" evidence="1">
    <location>
        <begin position="15"/>
        <end position="66"/>
    </location>
</feature>
<dbReference type="InterPro" id="IPR036397">
    <property type="entry name" value="RNaseH_sf"/>
</dbReference>
<dbReference type="InterPro" id="IPR038717">
    <property type="entry name" value="Tc1-like_DDE_dom"/>
</dbReference>
<proteinExistence type="predicted"/>
<gene>
    <name evidence="2" type="ORF">AVEN_32461_1</name>
</gene>
<organism evidence="2 3">
    <name type="scientific">Araneus ventricosus</name>
    <name type="common">Orbweaver spider</name>
    <name type="synonym">Epeira ventricosa</name>
    <dbReference type="NCBI Taxonomy" id="182803"/>
    <lineage>
        <taxon>Eukaryota</taxon>
        <taxon>Metazoa</taxon>
        <taxon>Ecdysozoa</taxon>
        <taxon>Arthropoda</taxon>
        <taxon>Chelicerata</taxon>
        <taxon>Arachnida</taxon>
        <taxon>Araneae</taxon>
        <taxon>Araneomorphae</taxon>
        <taxon>Entelegynae</taxon>
        <taxon>Araneoidea</taxon>
        <taxon>Araneidae</taxon>
        <taxon>Araneus</taxon>
    </lineage>
</organism>
<reference evidence="2 3" key="1">
    <citation type="journal article" date="2019" name="Sci. Rep.">
        <title>Orb-weaving spider Araneus ventricosus genome elucidates the spidroin gene catalogue.</title>
        <authorList>
            <person name="Kono N."/>
            <person name="Nakamura H."/>
            <person name="Ohtoshi R."/>
            <person name="Moran D.A.P."/>
            <person name="Shinohara A."/>
            <person name="Yoshida Y."/>
            <person name="Fujiwara M."/>
            <person name="Mori M."/>
            <person name="Tomita M."/>
            <person name="Arakawa K."/>
        </authorList>
    </citation>
    <scope>NUCLEOTIDE SEQUENCE [LARGE SCALE GENOMIC DNA]</scope>
</reference>
<accession>A0A4Y2BDT3</accession>
<dbReference type="EMBL" id="BGPR01083214">
    <property type="protein sequence ID" value="GBL90370.1"/>
    <property type="molecule type" value="Genomic_DNA"/>
</dbReference>
<sequence>MDFFFLDRTGLFQNDNAKIYRTLIIQNWFSEHEDSFSHMNWPSQRPDLNPIEYLWGILEHRFRGGSFLPSSVQCLGDKLLQIWTPISSETIHNLIETMPHRMRAVIRARGGPTKYYGKRFFLGEIVYYHMKAMHFLVC</sequence>
<dbReference type="Proteomes" id="UP000499080">
    <property type="component" value="Unassembled WGS sequence"/>
</dbReference>
<dbReference type="Pfam" id="PF13358">
    <property type="entry name" value="DDE_3"/>
    <property type="match status" value="1"/>
</dbReference>
<evidence type="ECO:0000313" key="3">
    <source>
        <dbReference type="Proteomes" id="UP000499080"/>
    </source>
</evidence>
<comment type="caution">
    <text evidence="2">The sequence shown here is derived from an EMBL/GenBank/DDBJ whole genome shotgun (WGS) entry which is preliminary data.</text>
</comment>
<dbReference type="OrthoDB" id="9996331at2759"/>
<dbReference type="GO" id="GO:0003676">
    <property type="term" value="F:nucleic acid binding"/>
    <property type="evidence" value="ECO:0007669"/>
    <property type="project" value="InterPro"/>
</dbReference>
<evidence type="ECO:0000259" key="1">
    <source>
        <dbReference type="Pfam" id="PF13358"/>
    </source>
</evidence>
<dbReference type="Gene3D" id="3.30.420.10">
    <property type="entry name" value="Ribonuclease H-like superfamily/Ribonuclease H"/>
    <property type="match status" value="1"/>
</dbReference>